<dbReference type="GO" id="GO:0003677">
    <property type="term" value="F:DNA binding"/>
    <property type="evidence" value="ECO:0007669"/>
    <property type="project" value="UniProtKB-UniRule"/>
</dbReference>
<evidence type="ECO:0000256" key="1">
    <source>
        <dbReference type="ARBA" id="ARBA00003283"/>
    </source>
</evidence>
<evidence type="ECO:0000259" key="7">
    <source>
        <dbReference type="PROSITE" id="PS51898"/>
    </source>
</evidence>
<evidence type="ECO:0000313" key="10">
    <source>
        <dbReference type="Proteomes" id="UP000000272"/>
    </source>
</evidence>
<dbReference type="GO" id="GO:0006310">
    <property type="term" value="P:DNA recombination"/>
    <property type="evidence" value="ECO:0007669"/>
    <property type="project" value="UniProtKB-KW"/>
</dbReference>
<dbReference type="PROSITE" id="PS51900">
    <property type="entry name" value="CB"/>
    <property type="match status" value="1"/>
</dbReference>
<dbReference type="HOGENOM" id="CLU_027562_9_2_9"/>
<dbReference type="Proteomes" id="UP000000272">
    <property type="component" value="Chromosome"/>
</dbReference>
<dbReference type="InterPro" id="IPR010998">
    <property type="entry name" value="Integrase_recombinase_N"/>
</dbReference>
<dbReference type="InterPro" id="IPR050090">
    <property type="entry name" value="Tyrosine_recombinase_XerCD"/>
</dbReference>
<dbReference type="InterPro" id="IPR011010">
    <property type="entry name" value="DNA_brk_join_enz"/>
</dbReference>
<evidence type="ECO:0000256" key="6">
    <source>
        <dbReference type="PROSITE-ProRule" id="PRU01248"/>
    </source>
</evidence>
<keyword evidence="10" id="KW-1185">Reference proteome</keyword>
<dbReference type="InterPro" id="IPR004107">
    <property type="entry name" value="Integrase_SAM-like_N"/>
</dbReference>
<keyword evidence="3" id="KW-0229">DNA integration</keyword>
<dbReference type="KEGG" id="toc:Toce_0982"/>
<evidence type="ECO:0000256" key="5">
    <source>
        <dbReference type="ARBA" id="ARBA00023172"/>
    </source>
</evidence>
<dbReference type="PANTHER" id="PTHR30349">
    <property type="entry name" value="PHAGE INTEGRASE-RELATED"/>
    <property type="match status" value="1"/>
</dbReference>
<dbReference type="GO" id="GO:0015074">
    <property type="term" value="P:DNA integration"/>
    <property type="evidence" value="ECO:0007669"/>
    <property type="project" value="UniProtKB-KW"/>
</dbReference>
<gene>
    <name evidence="9" type="ordered locus">Toce_0982</name>
</gene>
<evidence type="ECO:0000256" key="2">
    <source>
        <dbReference type="ARBA" id="ARBA00008857"/>
    </source>
</evidence>
<dbReference type="InterPro" id="IPR002104">
    <property type="entry name" value="Integrase_catalytic"/>
</dbReference>
<dbReference type="eggNOG" id="COG4974">
    <property type="taxonomic scope" value="Bacteria"/>
</dbReference>
<sequence>MVFILFKFAIQDFLDDRKFKNLSPETLKGYEITLKEFHNYCTDNNLIDTSDITPRVIKNYLIHCQNERSNNPVTLNHKIRNLKIFFNYLEEIEIYDEKNNPAKPIPYLKEDVKIEVFTDYQIRQMLTYYRRLKTRDKAFWAYRDYTIIVTLLGTGIRLGELVNLQWRHIDFVNQVMTIFGKKRIQRSIPLTEKLVKELAEFKVFCERYFGKLNDYVFVNSKNEPMTADAVKCMFKRLKEIMNFRDVRLSAHTFRHTFAHRFLMNGGDVFSLQKILGHSKIEMTMRYVALWGTALKEQNEKYNPLSKLDFV</sequence>
<reference evidence="9 10" key="1">
    <citation type="journal article" date="2010" name="Stand. Genomic Sci.">
        <title>Complete genome sequence of Thermosediminibacter oceani type strain (JW/IW-1228P).</title>
        <authorList>
            <person name="Pitluck S."/>
            <person name="Yasawong M."/>
            <person name="Munk C."/>
            <person name="Nolan M."/>
            <person name="Lapidus A."/>
            <person name="Lucas S."/>
            <person name="Glavina Del Rio T."/>
            <person name="Tice H."/>
            <person name="Cheng J.F."/>
            <person name="Bruce D."/>
            <person name="Detter C."/>
            <person name="Tapia R."/>
            <person name="Han C."/>
            <person name="Goodwin L."/>
            <person name="Liolios K."/>
            <person name="Ivanova N."/>
            <person name="Mavromatis K."/>
            <person name="Mikhailova N."/>
            <person name="Pati A."/>
            <person name="Chen A."/>
            <person name="Palaniappan K."/>
            <person name="Land M."/>
            <person name="Hauser L."/>
            <person name="Chang Y.J."/>
            <person name="Jeffries C.D."/>
            <person name="Rohde M."/>
            <person name="Spring S."/>
            <person name="Sikorski J."/>
            <person name="Goker M."/>
            <person name="Woyke T."/>
            <person name="Bristow J."/>
            <person name="Eisen J.A."/>
            <person name="Markowitz V."/>
            <person name="Hugenholtz P."/>
            <person name="Kyrpides N.C."/>
            <person name="Klenk H.P."/>
        </authorList>
    </citation>
    <scope>NUCLEOTIDE SEQUENCE [LARGE SCALE GENOMIC DNA]</scope>
    <source>
        <strain evidence="10">ATCC BAA-1034 / DSM 16646 / JW/IW-1228P</strain>
    </source>
</reference>
<dbReference type="STRING" id="555079.Toce_0982"/>
<dbReference type="Pfam" id="PF13495">
    <property type="entry name" value="Phage_int_SAM_4"/>
    <property type="match status" value="1"/>
</dbReference>
<dbReference type="Gene3D" id="1.10.150.130">
    <property type="match status" value="1"/>
</dbReference>
<dbReference type="Gene3D" id="1.10.443.10">
    <property type="entry name" value="Intergrase catalytic core"/>
    <property type="match status" value="1"/>
</dbReference>
<feature type="domain" description="Core-binding (CB)" evidence="8">
    <location>
        <begin position="4"/>
        <end position="90"/>
    </location>
</feature>
<evidence type="ECO:0000256" key="4">
    <source>
        <dbReference type="ARBA" id="ARBA00023125"/>
    </source>
</evidence>
<proteinExistence type="inferred from homology"/>
<dbReference type="InterPro" id="IPR044068">
    <property type="entry name" value="CB"/>
</dbReference>
<dbReference type="SUPFAM" id="SSF56349">
    <property type="entry name" value="DNA breaking-rejoining enzymes"/>
    <property type="match status" value="1"/>
</dbReference>
<feature type="domain" description="Tyr recombinase" evidence="7">
    <location>
        <begin position="112"/>
        <end position="302"/>
    </location>
</feature>
<dbReference type="EMBL" id="CP002131">
    <property type="protein sequence ID" value="ADL07744.1"/>
    <property type="molecule type" value="Genomic_DNA"/>
</dbReference>
<organism evidence="9 10">
    <name type="scientific">Thermosediminibacter oceani (strain ATCC BAA-1034 / DSM 16646 / JW/IW-1228P)</name>
    <dbReference type="NCBI Taxonomy" id="555079"/>
    <lineage>
        <taxon>Bacteria</taxon>
        <taxon>Bacillati</taxon>
        <taxon>Bacillota</taxon>
        <taxon>Clostridia</taxon>
        <taxon>Thermosediminibacterales</taxon>
        <taxon>Thermosediminibacteraceae</taxon>
        <taxon>Thermosediminibacter</taxon>
    </lineage>
</organism>
<accession>D9S2W7</accession>
<evidence type="ECO:0000313" key="9">
    <source>
        <dbReference type="EMBL" id="ADL07744.1"/>
    </source>
</evidence>
<dbReference type="AlphaFoldDB" id="D9S2W7"/>
<comment type="function">
    <text evidence="1">Site-specific tyrosine recombinase, which acts by catalyzing the cutting and rejoining of the recombining DNA molecules.</text>
</comment>
<keyword evidence="5" id="KW-0233">DNA recombination</keyword>
<keyword evidence="4 6" id="KW-0238">DNA-binding</keyword>
<evidence type="ECO:0000256" key="3">
    <source>
        <dbReference type="ARBA" id="ARBA00022908"/>
    </source>
</evidence>
<dbReference type="PROSITE" id="PS51898">
    <property type="entry name" value="TYR_RECOMBINASE"/>
    <property type="match status" value="1"/>
</dbReference>
<dbReference type="InterPro" id="IPR013762">
    <property type="entry name" value="Integrase-like_cat_sf"/>
</dbReference>
<comment type="similarity">
    <text evidence="2">Belongs to the 'phage' integrase family.</text>
</comment>
<dbReference type="PANTHER" id="PTHR30349:SF41">
    <property type="entry name" value="INTEGRASE_RECOMBINASE PROTEIN MJ0367-RELATED"/>
    <property type="match status" value="1"/>
</dbReference>
<dbReference type="CDD" id="cd00397">
    <property type="entry name" value="DNA_BRE_C"/>
    <property type="match status" value="1"/>
</dbReference>
<evidence type="ECO:0000259" key="8">
    <source>
        <dbReference type="PROSITE" id="PS51900"/>
    </source>
</evidence>
<dbReference type="Pfam" id="PF00589">
    <property type="entry name" value="Phage_integrase"/>
    <property type="match status" value="1"/>
</dbReference>
<protein>
    <submittedName>
        <fullName evidence="9">Integrase family protein</fullName>
    </submittedName>
</protein>
<name>D9S2W7_THEOJ</name>